<dbReference type="Proteomes" id="UP001149860">
    <property type="component" value="Chromosome"/>
</dbReference>
<evidence type="ECO:0000313" key="2">
    <source>
        <dbReference type="Proteomes" id="UP001149860"/>
    </source>
</evidence>
<dbReference type="EMBL" id="CP168151">
    <property type="protein sequence ID" value="XFD39987.1"/>
    <property type="molecule type" value="Genomic_DNA"/>
</dbReference>
<proteinExistence type="predicted"/>
<reference evidence="1" key="1">
    <citation type="submission" date="2024-08" db="EMBL/GenBank/DDBJ databases">
        <title>Lentilactobacillus sp. nov., isolated from tree bark.</title>
        <authorList>
            <person name="Phuengjayaem S."/>
            <person name="Tanasupawat S."/>
        </authorList>
    </citation>
    <scope>NUCLEOTIDE SEQUENCE</scope>
    <source>
        <strain evidence="1">SPB1-3</strain>
    </source>
</reference>
<protein>
    <submittedName>
        <fullName evidence="1">TrkH family potassium uptake protein</fullName>
    </submittedName>
</protein>
<sequence length="446" mass="49004">MIHANKQLPLPRILTLGFIVIIIVGTILLSLPISTNSGHSTGYLNALFTATSATCITGMTVVNTALHWSIFGKIVILILVEVGGLGFMTFAVLLFSFLKRKVDLTTSLLTQESLSIQSTDKVYRVVQLVICFSLLIQGLGTALLFIDFGSRYGFWKGLGYSIFHSISAFCNAGFDLYANSLTKFAGDSYLLLVLSGLIIAGSLGFLVWEDLLLFRQNHHLSLHTKLALVTYLGLIVISFIVYLTTEQNFSQHTQLSAGQRLIDTFFISVSPRTAGFSIFNYNQFSDAGILFTIILMFIGGTPGSTAGGIKTTTVGILLIKVWSILRGKRDSTFMGRRFSDDNVNRSLTLGFLVVITLSIAALVLLTTETIPKYMGFEYIIFDVVSAFGTTGLTLGLTPHLTIIGKLIFCVLMFMGRVGIFTVMYSILTTNHPDDEFRYPEENIMIG</sequence>
<gene>
    <name evidence="1" type="ORF">O0236_001390</name>
</gene>
<accession>A0ACD5DF25</accession>
<keyword evidence="2" id="KW-1185">Reference proteome</keyword>
<name>A0ACD5DF25_9LACO</name>
<organism evidence="1 2">
    <name type="scientific">Lentilactobacillus terminaliae</name>
    <dbReference type="NCBI Taxonomy" id="3003483"/>
    <lineage>
        <taxon>Bacteria</taxon>
        <taxon>Bacillati</taxon>
        <taxon>Bacillota</taxon>
        <taxon>Bacilli</taxon>
        <taxon>Lactobacillales</taxon>
        <taxon>Lactobacillaceae</taxon>
        <taxon>Lentilactobacillus</taxon>
    </lineage>
</organism>
<evidence type="ECO:0000313" key="1">
    <source>
        <dbReference type="EMBL" id="XFD39987.1"/>
    </source>
</evidence>